<proteinExistence type="predicted"/>
<gene>
    <name evidence="2" type="ORF">vipetofem_104</name>
</gene>
<evidence type="ECO:0000313" key="2">
    <source>
        <dbReference type="EMBL" id="QIQ66402.1"/>
    </source>
</evidence>
<keyword evidence="1" id="KW-0175">Coiled coil</keyword>
<protein>
    <submittedName>
        <fullName evidence="2">Uncharacterized protein</fullName>
    </submittedName>
</protein>
<feature type="coiled-coil region" evidence="1">
    <location>
        <begin position="1"/>
        <end position="28"/>
    </location>
</feature>
<keyword evidence="3" id="KW-1185">Reference proteome</keyword>
<accession>A0A6G9LPF3</accession>
<name>A0A6G9LPF3_9CAUD</name>
<sequence length="189" mass="21460">MDFTNEEKEAILTAVKELKQKLHGVEQRELLDSISEKIALDLKPRVHIYFVGSSRAAEIKMKEAIEKLNRVCDRRITNATFKGNVIEHVPTNFGIFHSTKAKGPMKEIFISMSSSCLDGLAADDVTILYDTFTKFDDDKVQQALYLKDQILKRVKNNVKINVGSTLSPKEQDELTKSINKLNNGRKVEF</sequence>
<organism evidence="2 3">
    <name type="scientific">Enterococcus phage vipetofem</name>
    <dbReference type="NCBI Taxonomy" id="2719594"/>
    <lineage>
        <taxon>Viruses</taxon>
        <taxon>Duplodnaviria</taxon>
        <taxon>Heunggongvirae</taxon>
        <taxon>Uroviricota</taxon>
        <taxon>Caudoviricetes</taxon>
        <taxon>Andrewesvirinae</taxon>
        <taxon>Vipetofemvirus</taxon>
        <taxon>Vipetofemvirus vipetofem</taxon>
    </lineage>
</organism>
<dbReference type="EMBL" id="MT119361">
    <property type="protein sequence ID" value="QIQ66402.1"/>
    <property type="molecule type" value="Genomic_DNA"/>
</dbReference>
<reference evidence="3" key="1">
    <citation type="submission" date="2020-02" db="EMBL/GenBank/DDBJ databases">
        <authorList>
            <person name="Olsen N.S."/>
            <person name="Forero-Junco L."/>
            <person name="Kot W."/>
            <person name="Hansen L.H."/>
        </authorList>
    </citation>
    <scope>NUCLEOTIDE SEQUENCE [LARGE SCALE GENOMIC DNA]</scope>
</reference>
<evidence type="ECO:0000313" key="3">
    <source>
        <dbReference type="Proteomes" id="UP000502113"/>
    </source>
</evidence>
<dbReference type="Proteomes" id="UP000502113">
    <property type="component" value="Segment"/>
</dbReference>
<evidence type="ECO:0000256" key="1">
    <source>
        <dbReference type="SAM" id="Coils"/>
    </source>
</evidence>